<gene>
    <name evidence="2" type="ORF">C7B45_05220</name>
</gene>
<comment type="similarity">
    <text evidence="1">Belongs to the 3-oxoacid CoA-transferase subunit B family.</text>
</comment>
<dbReference type="PANTHER" id="PTHR43293:SF3">
    <property type="entry name" value="CHOLESTEROL RING-CLEAVING HYDROLASE IPDB SUBUNIT"/>
    <property type="match status" value="1"/>
</dbReference>
<dbReference type="SUPFAM" id="SSF100950">
    <property type="entry name" value="NagB/RpiA/CoA transferase-like"/>
    <property type="match status" value="1"/>
</dbReference>
<evidence type="ECO:0000313" key="3">
    <source>
        <dbReference type="Proteomes" id="UP000241848"/>
    </source>
</evidence>
<dbReference type="GO" id="GO:0008410">
    <property type="term" value="F:CoA-transferase activity"/>
    <property type="evidence" value="ECO:0007669"/>
    <property type="project" value="InterPro"/>
</dbReference>
<comment type="caution">
    <text evidence="2">The sequence shown here is derived from an EMBL/GenBank/DDBJ whole genome shotgun (WGS) entry which is preliminary data.</text>
</comment>
<evidence type="ECO:0000313" key="2">
    <source>
        <dbReference type="EMBL" id="PSR22870.1"/>
    </source>
</evidence>
<dbReference type="EMBL" id="PXYV01000011">
    <property type="protein sequence ID" value="PSR22870.1"/>
    <property type="molecule type" value="Genomic_DNA"/>
</dbReference>
<dbReference type="SMART" id="SM00882">
    <property type="entry name" value="CoA_trans"/>
    <property type="match status" value="1"/>
</dbReference>
<dbReference type="Proteomes" id="UP000241848">
    <property type="component" value="Unassembled WGS sequence"/>
</dbReference>
<dbReference type="Gene3D" id="3.40.1080.10">
    <property type="entry name" value="Glutaconate Coenzyme A-transferase"/>
    <property type="match status" value="1"/>
</dbReference>
<dbReference type="InterPro" id="IPR004165">
    <property type="entry name" value="CoA_trans_fam_I"/>
</dbReference>
<protein>
    <submittedName>
        <fullName evidence="2">CoA transferase subunit A</fullName>
    </submittedName>
</protein>
<keyword evidence="2" id="KW-0808">Transferase</keyword>
<reference evidence="2 3" key="1">
    <citation type="journal article" date="2014" name="BMC Genomics">
        <title>Comparison of environmental and isolate Sulfobacillus genomes reveals diverse carbon, sulfur, nitrogen, and hydrogen metabolisms.</title>
        <authorList>
            <person name="Justice N.B."/>
            <person name="Norman A."/>
            <person name="Brown C.T."/>
            <person name="Singh A."/>
            <person name="Thomas B.C."/>
            <person name="Banfield J.F."/>
        </authorList>
    </citation>
    <scope>NUCLEOTIDE SEQUENCE [LARGE SCALE GENOMIC DNA]</scope>
    <source>
        <strain evidence="2">AMDSBA3</strain>
    </source>
</reference>
<accession>A0A2T2WKX1</accession>
<dbReference type="Pfam" id="PF01144">
    <property type="entry name" value="CoA_trans"/>
    <property type="match status" value="1"/>
</dbReference>
<evidence type="ECO:0000256" key="1">
    <source>
        <dbReference type="ARBA" id="ARBA00007047"/>
    </source>
</evidence>
<dbReference type="Gene3D" id="3.30.30.40">
    <property type="match status" value="1"/>
</dbReference>
<organism evidence="2 3">
    <name type="scientific">Sulfobacillus acidophilus</name>
    <dbReference type="NCBI Taxonomy" id="53633"/>
    <lineage>
        <taxon>Bacteria</taxon>
        <taxon>Bacillati</taxon>
        <taxon>Bacillota</taxon>
        <taxon>Clostridia</taxon>
        <taxon>Eubacteriales</taxon>
        <taxon>Clostridiales Family XVII. Incertae Sedis</taxon>
        <taxon>Sulfobacillus</taxon>
    </lineage>
</organism>
<dbReference type="PANTHER" id="PTHR43293">
    <property type="entry name" value="ACETATE COA-TRANSFERASE YDIF"/>
    <property type="match status" value="1"/>
</dbReference>
<sequence length="287" mass="31880">MDKRMSIDEVVERIPNGATVAIGGSSISRKPMALVRALARSDRRDLTVIVDVGGPDVDLLLGTGRVAEVIYAFVGFEVLGLAPHFRRARQSQAIRFQEWTEYTVMAGLDAKIKRIPFMPTHATLGTDVLRVNPSFREINDPFGEETLVAVPALKPDVALIHVNYADIQGNGVILGDGHVDVLCAKAAKETFMSCERILSSEELQRFGRDVQILRVYSRGVVEIPWGAHPTGCAPDYRTDLRHLQDYLKAASSEEGWRQYESEFVDVDHPQYLTNHGGPEELVSRLKV</sequence>
<proteinExistence type="inferred from homology"/>
<name>A0A2T2WKX1_9FIRM</name>
<dbReference type="AlphaFoldDB" id="A0A2T2WKX1"/>
<dbReference type="InterPro" id="IPR037171">
    <property type="entry name" value="NagB/RpiA_transferase-like"/>
</dbReference>